<evidence type="ECO:0000259" key="5">
    <source>
        <dbReference type="Pfam" id="PF20042"/>
    </source>
</evidence>
<evidence type="ECO:0000313" key="7">
    <source>
        <dbReference type="EMBL" id="KKH81962.1"/>
    </source>
</evidence>
<evidence type="ECO:0000259" key="4">
    <source>
        <dbReference type="Pfam" id="PF13005"/>
    </source>
</evidence>
<feature type="domain" description="Transposase IS66 zinc-finger binding" evidence="4">
    <location>
        <begin position="91"/>
        <end position="124"/>
    </location>
</feature>
<dbReference type="InterPro" id="IPR052344">
    <property type="entry name" value="Transposase-related"/>
</dbReference>
<dbReference type="PANTHER" id="PTHR33678:SF1">
    <property type="entry name" value="BLL1576 PROTEIN"/>
    <property type="match status" value="1"/>
</dbReference>
<keyword evidence="1" id="KW-0175">Coiled coil</keyword>
<proteinExistence type="predicted"/>
<dbReference type="Proteomes" id="UP000033814">
    <property type="component" value="Unassembled WGS sequence"/>
</dbReference>
<dbReference type="PATRIC" id="fig|2209.57.peg.2229"/>
<evidence type="ECO:0000259" key="3">
    <source>
        <dbReference type="Pfam" id="PF03050"/>
    </source>
</evidence>
<feature type="domain" description="DUF6444" evidence="5">
    <location>
        <begin position="21"/>
        <end position="86"/>
    </location>
</feature>
<accession>A0A0F8R395</accession>
<dbReference type="NCBIfam" id="NF033517">
    <property type="entry name" value="transpos_IS66"/>
    <property type="match status" value="1"/>
</dbReference>
<sequence length="453" mass="52129">MLTREEILALCASNPEVIAYIVSLETQIKELTERLIALESRLNQNSRNSSRPPSTDFFVKEKPNPKSLRKKSGKKPGGQDGHPGTTLENVEVEAYEKRQVFDIPPVNLIVTEHKSQIKTCPHCGRINKAVFPESVKYPVQYGPNILASAIYCKNHHFIPYERISEFFEDIMGIKICPATIIRAEKECFQNLECFENIIREKLMTSYVVHFDETGMKIEGKRHWLHVASNDKYTCYLPHSKRGAEAIDAMGILPEFKGVAVHDGWKPYNVYDCDHALCNAHLQRELTGIEENYKQQWAKEMNKLLTEMKKYTDECKEQVKELDFEQIKALEERFDAIIMKGIEENPQSLNPEKQGKRGKNPKTKARNLLDRFIEHKEKILRFLKDLKVPFENNQAERDIRMMKLQQKISGTFRTTQGAQAFCRMRAYISTIRKNGLLVLEGIIAALKGAPLTIT</sequence>
<dbReference type="EMBL" id="JJQV01000102">
    <property type="protein sequence ID" value="KKH81962.1"/>
    <property type="molecule type" value="Genomic_DNA"/>
</dbReference>
<dbReference type="EMBL" id="JJQP01000053">
    <property type="protein sequence ID" value="KKH69558.1"/>
    <property type="molecule type" value="Genomic_DNA"/>
</dbReference>
<feature type="coiled-coil region" evidence="1">
    <location>
        <begin position="293"/>
        <end position="327"/>
    </location>
</feature>
<dbReference type="RefSeq" id="WP_048049206.1">
    <property type="nucleotide sequence ID" value="NZ_JJQV01000102.1"/>
</dbReference>
<feature type="region of interest" description="Disordered" evidence="2">
    <location>
        <begin position="43"/>
        <end position="86"/>
    </location>
</feature>
<dbReference type="InterPro" id="IPR045618">
    <property type="entry name" value="DUF6444"/>
</dbReference>
<dbReference type="Pfam" id="PF20042">
    <property type="entry name" value="DUF6444"/>
    <property type="match status" value="1"/>
</dbReference>
<evidence type="ECO:0000256" key="2">
    <source>
        <dbReference type="SAM" id="MobiDB-lite"/>
    </source>
</evidence>
<organism evidence="7 8">
    <name type="scientific">Methanosarcina mazei</name>
    <name type="common">Methanosarcina frisia</name>
    <dbReference type="NCBI Taxonomy" id="2209"/>
    <lineage>
        <taxon>Archaea</taxon>
        <taxon>Methanobacteriati</taxon>
        <taxon>Methanobacteriota</taxon>
        <taxon>Stenosarchaea group</taxon>
        <taxon>Methanomicrobia</taxon>
        <taxon>Methanosarcinales</taxon>
        <taxon>Methanosarcinaceae</taxon>
        <taxon>Methanosarcina</taxon>
    </lineage>
</organism>
<evidence type="ECO:0000313" key="8">
    <source>
        <dbReference type="Proteomes" id="UP000033814"/>
    </source>
</evidence>
<evidence type="ECO:0000313" key="6">
    <source>
        <dbReference type="EMBL" id="KKH69558.1"/>
    </source>
</evidence>
<dbReference type="PANTHER" id="PTHR33678">
    <property type="entry name" value="BLL1576 PROTEIN"/>
    <property type="match status" value="1"/>
</dbReference>
<dbReference type="InterPro" id="IPR004291">
    <property type="entry name" value="Transposase_IS66_central"/>
</dbReference>
<gene>
    <name evidence="6" type="ORF">DU73_04000</name>
    <name evidence="7" type="ORF">DU82_10285</name>
</gene>
<dbReference type="InterPro" id="IPR024474">
    <property type="entry name" value="Znf_dom_IS66"/>
</dbReference>
<feature type="domain" description="Transposase IS66 central" evidence="3">
    <location>
        <begin position="139"/>
        <end position="419"/>
    </location>
</feature>
<protein>
    <submittedName>
        <fullName evidence="7">Transposase</fullName>
    </submittedName>
</protein>
<name>A0A0F8R395_METMZ</name>
<dbReference type="Pfam" id="PF03050">
    <property type="entry name" value="DDE_Tnp_IS66"/>
    <property type="match status" value="1"/>
</dbReference>
<dbReference type="AlphaFoldDB" id="A0A0F8R395"/>
<feature type="compositionally biased region" description="Low complexity" evidence="2">
    <location>
        <begin position="43"/>
        <end position="54"/>
    </location>
</feature>
<comment type="caution">
    <text evidence="7">The sequence shown here is derived from an EMBL/GenBank/DDBJ whole genome shotgun (WGS) entry which is preliminary data.</text>
</comment>
<dbReference type="Pfam" id="PF13005">
    <property type="entry name" value="zf-IS66"/>
    <property type="match status" value="1"/>
</dbReference>
<evidence type="ECO:0000256" key="1">
    <source>
        <dbReference type="SAM" id="Coils"/>
    </source>
</evidence>
<reference evidence="7 8" key="1">
    <citation type="journal article" date="2015" name="ISME J.">
        <title>Genomic and phenotypic differentiation among Methanosarcina mazei populations from Columbia River sediment.</title>
        <authorList>
            <person name="Youngblut N.D."/>
            <person name="Wirth J.S."/>
            <person name="Henriksen J.R."/>
            <person name="Smith M."/>
            <person name="Simon H."/>
            <person name="Metcalf W.W."/>
            <person name="Whitaker R.J."/>
        </authorList>
    </citation>
    <scope>NUCLEOTIDE SEQUENCE [LARGE SCALE GENOMIC DNA]</scope>
    <source>
        <strain evidence="6">1.H.A.2.8</strain>
        <strain evidence="7 8">1.H.M.2.2</strain>
    </source>
</reference>